<evidence type="ECO:0000256" key="1">
    <source>
        <dbReference type="ARBA" id="ARBA00049958"/>
    </source>
</evidence>
<dbReference type="SUPFAM" id="SSF117916">
    <property type="entry name" value="Fe-S cluster assembly (FSCA) domain-like"/>
    <property type="match status" value="1"/>
</dbReference>
<gene>
    <name evidence="3" type="ORF">SAMN02745751_00523</name>
</gene>
<keyword evidence="4" id="KW-1185">Reference proteome</keyword>
<dbReference type="EMBL" id="FQZL01000005">
    <property type="protein sequence ID" value="SHI53974.1"/>
    <property type="molecule type" value="Genomic_DNA"/>
</dbReference>
<organism evidence="3 4">
    <name type="scientific">Dethiosulfatibacter aminovorans DSM 17477</name>
    <dbReference type="NCBI Taxonomy" id="1121476"/>
    <lineage>
        <taxon>Bacteria</taxon>
        <taxon>Bacillati</taxon>
        <taxon>Bacillota</taxon>
        <taxon>Tissierellia</taxon>
        <taxon>Dethiosulfatibacter</taxon>
    </lineage>
</organism>
<dbReference type="AlphaFoldDB" id="A0A1M6BZS3"/>
<dbReference type="GO" id="GO:0016226">
    <property type="term" value="P:iron-sulfur cluster assembly"/>
    <property type="evidence" value="ECO:0007669"/>
    <property type="project" value="InterPro"/>
</dbReference>
<sequence length="92" mass="10269">MEEKILQIIEEIINPKLLEHDGWIEFDKIVDNKLCIKFRGACSGCGANQATLDDIIKPEILNGVEEITDVLIADYVSEELIDLARSILGGKK</sequence>
<name>A0A1M6BZS3_9FIRM</name>
<evidence type="ECO:0000313" key="3">
    <source>
        <dbReference type="EMBL" id="SHI53974.1"/>
    </source>
</evidence>
<dbReference type="RefSeq" id="WP_073046685.1">
    <property type="nucleotide sequence ID" value="NZ_FQZL01000005.1"/>
</dbReference>
<evidence type="ECO:0000313" key="4">
    <source>
        <dbReference type="Proteomes" id="UP000184052"/>
    </source>
</evidence>
<protein>
    <submittedName>
        <fullName evidence="3">Fe-S cluster biogenesis protein NfuA, 4Fe-4S-binding domain</fullName>
    </submittedName>
</protein>
<evidence type="ECO:0000259" key="2">
    <source>
        <dbReference type="Pfam" id="PF01106"/>
    </source>
</evidence>
<proteinExistence type="predicted"/>
<dbReference type="Gene3D" id="3.30.300.130">
    <property type="entry name" value="Fe-S cluster assembly (FSCA)"/>
    <property type="match status" value="1"/>
</dbReference>
<comment type="function">
    <text evidence="1">May be involved in the formation or repair of [Fe-S] clusters present in iron-sulfur proteins.</text>
</comment>
<dbReference type="Pfam" id="PF01106">
    <property type="entry name" value="NifU"/>
    <property type="match status" value="1"/>
</dbReference>
<dbReference type="GO" id="GO:0051536">
    <property type="term" value="F:iron-sulfur cluster binding"/>
    <property type="evidence" value="ECO:0007669"/>
    <property type="project" value="InterPro"/>
</dbReference>
<dbReference type="InterPro" id="IPR034904">
    <property type="entry name" value="FSCA_dom_sf"/>
</dbReference>
<dbReference type="GO" id="GO:0005506">
    <property type="term" value="F:iron ion binding"/>
    <property type="evidence" value="ECO:0007669"/>
    <property type="project" value="InterPro"/>
</dbReference>
<reference evidence="3 4" key="1">
    <citation type="submission" date="2016-11" db="EMBL/GenBank/DDBJ databases">
        <authorList>
            <person name="Jaros S."/>
            <person name="Januszkiewicz K."/>
            <person name="Wedrychowicz H."/>
        </authorList>
    </citation>
    <scope>NUCLEOTIDE SEQUENCE [LARGE SCALE GENOMIC DNA]</scope>
    <source>
        <strain evidence="3 4">DSM 17477</strain>
    </source>
</reference>
<dbReference type="InterPro" id="IPR001075">
    <property type="entry name" value="NIF_FeS_clus_asmbl_NifU_C"/>
</dbReference>
<dbReference type="OrthoDB" id="9796965at2"/>
<dbReference type="Proteomes" id="UP000184052">
    <property type="component" value="Unassembled WGS sequence"/>
</dbReference>
<accession>A0A1M6BZS3</accession>
<feature type="domain" description="NIF system FeS cluster assembly NifU C-terminal" evidence="2">
    <location>
        <begin position="6"/>
        <end position="70"/>
    </location>
</feature>
<dbReference type="STRING" id="1121476.SAMN02745751_00523"/>